<dbReference type="AlphaFoldDB" id="A0A0H1RE26"/>
<reference evidence="2 3" key="1">
    <citation type="submission" date="2015-05" db="EMBL/GenBank/DDBJ databases">
        <title>Draft genome sequence of Microvirga vignae strain BR3299, a novel nitrogen fixing bacteria isolated from Brazil semi-aired region.</title>
        <authorList>
            <person name="Zilli J.E."/>
            <person name="Passos S.R."/>
            <person name="Leite J."/>
            <person name="Baldani J.I."/>
            <person name="Xavier G.R."/>
            <person name="Rumjaneck N.G."/>
            <person name="Simoes-Araujo J.L."/>
        </authorList>
    </citation>
    <scope>NUCLEOTIDE SEQUENCE [LARGE SCALE GENOMIC DNA]</scope>
    <source>
        <strain evidence="2 3">BR3299</strain>
    </source>
</reference>
<keyword evidence="1" id="KW-1133">Transmembrane helix</keyword>
<gene>
    <name evidence="2" type="ORF">AA309_08920</name>
</gene>
<evidence type="ECO:0000313" key="2">
    <source>
        <dbReference type="EMBL" id="KLK93433.1"/>
    </source>
</evidence>
<dbReference type="STRING" id="1225564.AA309_08920"/>
<feature type="transmembrane region" description="Helical" evidence="1">
    <location>
        <begin position="55"/>
        <end position="79"/>
    </location>
</feature>
<dbReference type="OrthoDB" id="9907706at2"/>
<evidence type="ECO:0000256" key="1">
    <source>
        <dbReference type="SAM" id="Phobius"/>
    </source>
</evidence>
<sequence length="86" mass="8807">MTGTKRLATIGGVALLSGIAMMIVLHQSGPGHFATDSTGTPWTHPMMHAPGQTGWAMALGPVAMALWFGGILSLVVALVRSVAKAP</sequence>
<dbReference type="Proteomes" id="UP000035489">
    <property type="component" value="Unassembled WGS sequence"/>
</dbReference>
<protein>
    <recommendedName>
        <fullName evidence="4">Cobalt transporter</fullName>
    </recommendedName>
</protein>
<comment type="caution">
    <text evidence="2">The sequence shown here is derived from an EMBL/GenBank/DDBJ whole genome shotgun (WGS) entry which is preliminary data.</text>
</comment>
<accession>A0A0H1RE26</accession>
<name>A0A0H1RE26_9HYPH</name>
<feature type="transmembrane region" description="Helical" evidence="1">
    <location>
        <begin position="7"/>
        <end position="25"/>
    </location>
</feature>
<dbReference type="RefSeq" id="WP_047188639.1">
    <property type="nucleotide sequence ID" value="NZ_LCYG01000020.1"/>
</dbReference>
<keyword evidence="3" id="KW-1185">Reference proteome</keyword>
<organism evidence="2 3">
    <name type="scientific">Microvirga vignae</name>
    <dbReference type="NCBI Taxonomy" id="1225564"/>
    <lineage>
        <taxon>Bacteria</taxon>
        <taxon>Pseudomonadati</taxon>
        <taxon>Pseudomonadota</taxon>
        <taxon>Alphaproteobacteria</taxon>
        <taxon>Hyphomicrobiales</taxon>
        <taxon>Methylobacteriaceae</taxon>
        <taxon>Microvirga</taxon>
    </lineage>
</organism>
<proteinExistence type="predicted"/>
<keyword evidence="1" id="KW-0812">Transmembrane</keyword>
<dbReference type="PATRIC" id="fig|1225564.3.peg.2400"/>
<dbReference type="EMBL" id="LCYG01000020">
    <property type="protein sequence ID" value="KLK93433.1"/>
    <property type="molecule type" value="Genomic_DNA"/>
</dbReference>
<keyword evidence="1" id="KW-0472">Membrane</keyword>
<evidence type="ECO:0000313" key="3">
    <source>
        <dbReference type="Proteomes" id="UP000035489"/>
    </source>
</evidence>
<evidence type="ECO:0008006" key="4">
    <source>
        <dbReference type="Google" id="ProtNLM"/>
    </source>
</evidence>